<evidence type="ECO:0000313" key="1">
    <source>
        <dbReference type="EMBL" id="KAF6745007.1"/>
    </source>
</evidence>
<gene>
    <name evidence="1" type="ORF">DFP72DRAFT_856877</name>
</gene>
<proteinExistence type="predicted"/>
<dbReference type="AlphaFoldDB" id="A0A8H6LY94"/>
<reference evidence="1 2" key="1">
    <citation type="submission" date="2020-07" db="EMBL/GenBank/DDBJ databases">
        <title>Comparative genomics of pyrophilous fungi reveals a link between fire events and developmental genes.</title>
        <authorList>
            <consortium name="DOE Joint Genome Institute"/>
            <person name="Steindorff A.S."/>
            <person name="Carver A."/>
            <person name="Calhoun S."/>
            <person name="Stillman K."/>
            <person name="Liu H."/>
            <person name="Lipzen A."/>
            <person name="Pangilinan J."/>
            <person name="Labutti K."/>
            <person name="Bruns T.D."/>
            <person name="Grigoriev I.V."/>
        </authorList>
    </citation>
    <scope>NUCLEOTIDE SEQUENCE [LARGE SCALE GENOMIC DNA]</scope>
    <source>
        <strain evidence="1 2">CBS 144469</strain>
    </source>
</reference>
<evidence type="ECO:0000313" key="2">
    <source>
        <dbReference type="Proteomes" id="UP000521943"/>
    </source>
</evidence>
<protein>
    <submittedName>
        <fullName evidence="1">Uncharacterized protein</fullName>
    </submittedName>
</protein>
<organism evidence="1 2">
    <name type="scientific">Ephemerocybe angulata</name>
    <dbReference type="NCBI Taxonomy" id="980116"/>
    <lineage>
        <taxon>Eukaryota</taxon>
        <taxon>Fungi</taxon>
        <taxon>Dikarya</taxon>
        <taxon>Basidiomycota</taxon>
        <taxon>Agaricomycotina</taxon>
        <taxon>Agaricomycetes</taxon>
        <taxon>Agaricomycetidae</taxon>
        <taxon>Agaricales</taxon>
        <taxon>Agaricineae</taxon>
        <taxon>Psathyrellaceae</taxon>
        <taxon>Ephemerocybe</taxon>
    </lineage>
</organism>
<sequence>MPSAVWDSRRRSGSTGLANRIAKAKHNKTKPVPSLRPPRPLRVHFLRQFDENVEVVVESQPFVFTSNKAHVTLRRRVVTGIANRLHIIALLAVRPLDEGPYPLVWLDLLKDVFDFVTILPMHEGLFTELLQRNIFASGINTANRAIEHYRTGRFEELVPISNTVTSTLDTFYALTTAASRPYEMEILAQLLSGGILWLVEASLALTQDGSIAFTRAEATLKSIAAHTVHRTVSNALYAFIVKCDFYFDGEGVEPYNWLLEQPSLAHHDGDDQLYLPAPCAFPYSVSRSIGPRDIPLVLRNPGGAAATRAQSCFLLWTVKNICEGFHNRLFPFDSSATRFSNTPDILICDIRQVPIVFKRCTYSDYLTYGPIHCPSWLRARRNMFVQKAAACSGFMHLAQFIFPYGSQAVVVVALLEQMLSTGSGSHNMPRFRIANSFCHTIHSSSLPVPDESLPILLYDTQDLNLPLFGRGTIKSVRFDGKAFFGPSAPSSPRLPLIERVVVVQLVRRLEAVCIIAVVWLEGALPREDLICVPHTRAHARTRHNQDSRHRCCTAVKLTVPMSQSRLYACTAHWEEAGLKDDLSTCFENSEVLSIRPVQVISMQNRQPVIGTGIKARARVASPRRSWKVLLLILLVLPCSYATEDFEGTGAWEDCEVHDARAIRVSVLPLDRMASEENRHARVVGEVLFTSDKGNEDQDGAGFEVWTQTESSEEISIKEEGEGKYVRKKLKKKGQTDGVVVPLWESGHMGVMRSGKLRLNYYILRARRQAPSFEHVLKGREETSVLIVSGGWPQEPLHLWIPISVCCVDVRVAVATCGSYSWRSEELGALKCPQAIDQTTNGSRPPPLSFLSRIACGAVLSTLGSRSV</sequence>
<name>A0A8H6LY94_9AGAR</name>
<accession>A0A8H6LY94</accession>
<dbReference type="EMBL" id="JACGCI010000111">
    <property type="protein sequence ID" value="KAF6745007.1"/>
    <property type="molecule type" value="Genomic_DNA"/>
</dbReference>
<dbReference type="Proteomes" id="UP000521943">
    <property type="component" value="Unassembled WGS sequence"/>
</dbReference>
<keyword evidence="2" id="KW-1185">Reference proteome</keyword>
<comment type="caution">
    <text evidence="1">The sequence shown here is derived from an EMBL/GenBank/DDBJ whole genome shotgun (WGS) entry which is preliminary data.</text>
</comment>